<sequence>MLDSLVITSFEDEYVLKECGYTETNADDSCIFAG</sequence>
<dbReference type="EMBL" id="AWFF01000056">
    <property type="protein sequence ID" value="KCZ53230.1"/>
    <property type="molecule type" value="Genomic_DNA"/>
</dbReference>
<name>A0A062UAT0_9PROT</name>
<reference evidence="1 2" key="1">
    <citation type="journal article" date="2014" name="Antonie Van Leeuwenhoek">
        <title>Hyphomonas beringensis sp. nov. and Hyphomonas chukchiensis sp. nov., isolated from surface seawater of the Bering Sea and Chukchi Sea.</title>
        <authorList>
            <person name="Li C."/>
            <person name="Lai Q."/>
            <person name="Li G."/>
            <person name="Dong C."/>
            <person name="Wang J."/>
            <person name="Liao Y."/>
            <person name="Shao Z."/>
        </authorList>
    </citation>
    <scope>NUCLEOTIDE SEQUENCE [LARGE SCALE GENOMIC DNA]</scope>
    <source>
        <strain evidence="1 2">25B14_1</strain>
    </source>
</reference>
<accession>A0A062UAT0</accession>
<evidence type="ECO:0000313" key="1">
    <source>
        <dbReference type="EMBL" id="KCZ53230.1"/>
    </source>
</evidence>
<proteinExistence type="predicted"/>
<dbReference type="AlphaFoldDB" id="A0A062UAT0"/>
<comment type="caution">
    <text evidence="1">The sequence shown here is derived from an EMBL/GenBank/DDBJ whole genome shotgun (WGS) entry which is preliminary data.</text>
</comment>
<gene>
    <name evidence="1" type="ORF">HY29_17275</name>
</gene>
<evidence type="ECO:0000313" key="2">
    <source>
        <dbReference type="Proteomes" id="UP000027037"/>
    </source>
</evidence>
<dbReference type="Proteomes" id="UP000027037">
    <property type="component" value="Unassembled WGS sequence"/>
</dbReference>
<protein>
    <submittedName>
        <fullName evidence="1">Uncharacterized protein</fullName>
    </submittedName>
</protein>
<organism evidence="1 2">
    <name type="scientific">Hyphomonas beringensis</name>
    <dbReference type="NCBI Taxonomy" id="1280946"/>
    <lineage>
        <taxon>Bacteria</taxon>
        <taxon>Pseudomonadati</taxon>
        <taxon>Pseudomonadota</taxon>
        <taxon>Alphaproteobacteria</taxon>
        <taxon>Hyphomonadales</taxon>
        <taxon>Hyphomonadaceae</taxon>
        <taxon>Hyphomonas</taxon>
    </lineage>
</organism>
<keyword evidence="2" id="KW-1185">Reference proteome</keyword>